<feature type="chain" id="PRO_5030156030" description="UPAR/Ly6 domain-containing protein" evidence="3">
    <location>
        <begin position="20"/>
        <end position="274"/>
    </location>
</feature>
<dbReference type="Pfam" id="PF00021">
    <property type="entry name" value="UPAR_LY6"/>
    <property type="match status" value="2"/>
</dbReference>
<evidence type="ECO:0000259" key="4">
    <source>
        <dbReference type="SMART" id="SM00134"/>
    </source>
</evidence>
<dbReference type="AlphaFoldDB" id="A0A6I8SKS3"/>
<reference evidence="5" key="1">
    <citation type="journal article" date="2010" name="Science">
        <title>The genome of the Western clawed frog Xenopus tropicalis.</title>
        <authorList>
            <person name="Hellsten U."/>
            <person name="Harland R.M."/>
            <person name="Gilchrist M.J."/>
            <person name="Hendrix D."/>
            <person name="Jurka J."/>
            <person name="Kapitonov V."/>
            <person name="Ovcharenko I."/>
            <person name="Putnam N.H."/>
            <person name="Shu S."/>
            <person name="Taher L."/>
            <person name="Blitz I.L."/>
            <person name="Blumberg B."/>
            <person name="Dichmann D.S."/>
            <person name="Dubchak I."/>
            <person name="Amaya E."/>
            <person name="Detter J.C."/>
            <person name="Fletcher R."/>
            <person name="Gerhard D.S."/>
            <person name="Goodstein D."/>
            <person name="Graves T."/>
            <person name="Grigoriev I.V."/>
            <person name="Grimwood J."/>
            <person name="Kawashima T."/>
            <person name="Lindquist E."/>
            <person name="Lucas S.M."/>
            <person name="Mead P.E."/>
            <person name="Mitros T."/>
            <person name="Ogino H."/>
            <person name="Ohta Y."/>
            <person name="Poliakov A.V."/>
            <person name="Pollet N."/>
            <person name="Robert J."/>
            <person name="Salamov A."/>
            <person name="Sater A.K."/>
            <person name="Schmutz J."/>
            <person name="Terry A."/>
            <person name="Vize P.D."/>
            <person name="Warren W.C."/>
            <person name="Wells D."/>
            <person name="Wills A."/>
            <person name="Wilson R.K."/>
            <person name="Zimmerman L.B."/>
            <person name="Zorn A.M."/>
            <person name="Grainger R."/>
            <person name="Grammer T."/>
            <person name="Khokha M.K."/>
            <person name="Richardson P.M."/>
            <person name="Rokhsar D.S."/>
        </authorList>
    </citation>
    <scope>NUCLEOTIDE SEQUENCE [LARGE SCALE GENOMIC DNA]</scope>
    <source>
        <strain evidence="5">Nigerian</strain>
    </source>
</reference>
<keyword evidence="3" id="KW-0732">Signal</keyword>
<dbReference type="InParanoid" id="A0A6I8SKS3"/>
<comment type="subcellular location">
    <subcellularLocation>
        <location evidence="1">Secreted</location>
    </subcellularLocation>
</comment>
<dbReference type="Bgee" id="ENSXETG00000035742">
    <property type="expression patterns" value="Expressed in heart and 5 other cell types or tissues"/>
</dbReference>
<dbReference type="SMART" id="SM00134">
    <property type="entry name" value="LU"/>
    <property type="match status" value="1"/>
</dbReference>
<dbReference type="GO" id="GO:0005576">
    <property type="term" value="C:extracellular region"/>
    <property type="evidence" value="ECO:0007669"/>
    <property type="project" value="UniProtKB-SubCell"/>
</dbReference>
<evidence type="ECO:0000256" key="2">
    <source>
        <dbReference type="ARBA" id="ARBA00022525"/>
    </source>
</evidence>
<dbReference type="GeneTree" id="ENSGT00940000163304"/>
<dbReference type="InterPro" id="IPR016054">
    <property type="entry name" value="LY6_UPA_recep-like"/>
</dbReference>
<dbReference type="PANTHER" id="PTHR20914:SF30">
    <property type="entry name" value="LY6_PLAUR DOMAIN CONTAINING 9"/>
    <property type="match status" value="1"/>
</dbReference>
<protein>
    <recommendedName>
        <fullName evidence="4">UPAR/Ly6 domain-containing protein</fullName>
    </recommendedName>
</protein>
<dbReference type="SUPFAM" id="SSF57302">
    <property type="entry name" value="Snake toxin-like"/>
    <property type="match status" value="2"/>
</dbReference>
<feature type="domain" description="UPAR/Ly6" evidence="4">
    <location>
        <begin position="20"/>
        <end position="111"/>
    </location>
</feature>
<dbReference type="InterPro" id="IPR050918">
    <property type="entry name" value="CNF-like_PLA2_Inhibitor"/>
</dbReference>
<dbReference type="Gene3D" id="2.10.60.10">
    <property type="entry name" value="CD59"/>
    <property type="match status" value="2"/>
</dbReference>
<dbReference type="Ensembl" id="ENSXETT00000084622">
    <property type="protein sequence ID" value="ENSXETP00000095423"/>
    <property type="gene ID" value="ENSXETG00000035742"/>
</dbReference>
<name>A0A6I8SKS3_XENTR</name>
<dbReference type="InterPro" id="IPR045860">
    <property type="entry name" value="Snake_toxin-like_sf"/>
</dbReference>
<dbReference type="CDD" id="cd23572">
    <property type="entry name" value="TFP_LU_ECD_PINLYP_rpt2"/>
    <property type="match status" value="1"/>
</dbReference>
<accession>A0A6I8SKS3</accession>
<dbReference type="PANTHER" id="PTHR20914">
    <property type="entry name" value="LY6/PLAUR DOMAIN-CONTAINING PROTEIN 8"/>
    <property type="match status" value="1"/>
</dbReference>
<evidence type="ECO:0000256" key="3">
    <source>
        <dbReference type="SAM" id="SignalP"/>
    </source>
</evidence>
<evidence type="ECO:0000313" key="5">
    <source>
        <dbReference type="Ensembl" id="ENSXETP00000095423"/>
    </source>
</evidence>
<feature type="signal peptide" evidence="3">
    <location>
        <begin position="1"/>
        <end position="19"/>
    </location>
</feature>
<dbReference type="FunCoup" id="A0A6I8SKS3">
    <property type="interactions" value="1"/>
</dbReference>
<keyword evidence="2" id="KW-0964">Secreted</keyword>
<proteinExistence type="predicted"/>
<reference evidence="5" key="2">
    <citation type="submission" date="2020-05" db="UniProtKB">
        <authorList>
            <consortium name="Ensembl"/>
        </authorList>
    </citation>
    <scope>IDENTIFICATION</scope>
</reference>
<sequence>MMAVLFLLLCSSLISAGVALECEVCSSSSGRTCSGHFEICKDPQSRCMVTLTETSLGDVKSAVLKKACGSSYNCSHSVSLRTNGYGVRVSSICCDTDYCNKGTIPLVAPNATQNELSCPSCFAKDSESCNAQATVNCTGNEYHCVRFSVSKERGSTIRVAGCASDSVIQSQGKAAFRGSSVHVSGFRSGNSGETLQQGSLLISLTLLTVMKMFMFLHDTTVSFGPFQEDPAGMSDHCVFLRKCSGAIRTLIMCYKDSMTTRSSCLSLCYMEWAL</sequence>
<evidence type="ECO:0000256" key="1">
    <source>
        <dbReference type="ARBA" id="ARBA00004613"/>
    </source>
</evidence>
<organism evidence="5">
    <name type="scientific">Xenopus tropicalis</name>
    <name type="common">Western clawed frog</name>
    <name type="synonym">Silurana tropicalis</name>
    <dbReference type="NCBI Taxonomy" id="8364"/>
    <lineage>
        <taxon>Eukaryota</taxon>
        <taxon>Metazoa</taxon>
        <taxon>Chordata</taxon>
        <taxon>Craniata</taxon>
        <taxon>Vertebrata</taxon>
        <taxon>Euteleostomi</taxon>
        <taxon>Amphibia</taxon>
        <taxon>Batrachia</taxon>
        <taxon>Anura</taxon>
        <taxon>Pipoidea</taxon>
        <taxon>Pipidae</taxon>
        <taxon>Xenopodinae</taxon>
        <taxon>Xenopus</taxon>
        <taxon>Silurana</taxon>
    </lineage>
</organism>